<feature type="transmembrane region" description="Helical" evidence="6">
    <location>
        <begin position="166"/>
        <end position="181"/>
    </location>
</feature>
<feature type="transmembrane region" description="Helical" evidence="6">
    <location>
        <begin position="188"/>
        <end position="206"/>
    </location>
</feature>
<dbReference type="GO" id="GO:0051301">
    <property type="term" value="P:cell division"/>
    <property type="evidence" value="ECO:0007669"/>
    <property type="project" value="InterPro"/>
</dbReference>
<keyword evidence="3" id="KW-0133">Cell shape</keyword>
<evidence type="ECO:0000313" key="8">
    <source>
        <dbReference type="Proteomes" id="UP000176420"/>
    </source>
</evidence>
<keyword evidence="2 6" id="KW-0812">Transmembrane</keyword>
<dbReference type="PROSITE" id="PS00428">
    <property type="entry name" value="FTSW_RODA_SPOVE"/>
    <property type="match status" value="1"/>
</dbReference>
<evidence type="ECO:0000313" key="7">
    <source>
        <dbReference type="EMBL" id="OGY86305.1"/>
    </source>
</evidence>
<evidence type="ECO:0000256" key="4">
    <source>
        <dbReference type="ARBA" id="ARBA00022989"/>
    </source>
</evidence>
<dbReference type="EMBL" id="MHKI01000022">
    <property type="protein sequence ID" value="OGY86305.1"/>
    <property type="molecule type" value="Genomic_DNA"/>
</dbReference>
<keyword evidence="5 6" id="KW-0472">Membrane</keyword>
<sequence length="369" mass="40774">MKGKASTWFNGLFQIDWWLVGPMIFLIGLGLVIQYSIGLNQEVQDFSQFSKQIIFAGTGLLGFILLIFIDHRIFRSHPFVYMISAFVILVLVLLFGTTIKGTTGWFLIGSFSFQPVELIKLLFLLFMATYLEKDPALISQSKFFIISGFITAVFVGLILLQPDTGSAFIIFSIWFFSVIFLKAQKKWILLVVVAVIASFLLGWFFLFPDYQKARLSTFINPEADPLGNGYNLNQAIVAVGSGSLWGSGLGLGTQSQLHFLPEVSSDFIFAVVAEELGFIGVLATLAAFMIILFRLWRYLINAKDGFSFVFTLGSFVYLFVQSIMVIGMNIGLLPITGLPLPLVSAGGSSMLITLAILGINHNIGLSSEK</sequence>
<feature type="transmembrane region" description="Helical" evidence="6">
    <location>
        <begin position="143"/>
        <end position="160"/>
    </location>
</feature>
<dbReference type="Proteomes" id="UP000176420">
    <property type="component" value="Unassembled WGS sequence"/>
</dbReference>
<accession>A0A1G2BBA4</accession>
<dbReference type="Pfam" id="PF01098">
    <property type="entry name" value="FTSW_RODA_SPOVE"/>
    <property type="match status" value="1"/>
</dbReference>
<dbReference type="AlphaFoldDB" id="A0A1G2BBA4"/>
<feature type="transmembrane region" description="Helical" evidence="6">
    <location>
        <begin position="305"/>
        <end position="332"/>
    </location>
</feature>
<evidence type="ECO:0000256" key="5">
    <source>
        <dbReference type="ARBA" id="ARBA00023136"/>
    </source>
</evidence>
<comment type="subcellular location">
    <subcellularLocation>
        <location evidence="1">Membrane</location>
        <topology evidence="1">Multi-pass membrane protein</topology>
    </subcellularLocation>
</comment>
<dbReference type="GO" id="GO:0015648">
    <property type="term" value="F:lipid-linked peptidoglycan transporter activity"/>
    <property type="evidence" value="ECO:0007669"/>
    <property type="project" value="TreeGrafter"/>
</dbReference>
<proteinExistence type="predicted"/>
<evidence type="ECO:0000256" key="6">
    <source>
        <dbReference type="SAM" id="Phobius"/>
    </source>
</evidence>
<comment type="caution">
    <text evidence="7">The sequence shown here is derived from an EMBL/GenBank/DDBJ whole genome shotgun (WGS) entry which is preliminary data.</text>
</comment>
<evidence type="ECO:0008006" key="9">
    <source>
        <dbReference type="Google" id="ProtNLM"/>
    </source>
</evidence>
<organism evidence="7 8">
    <name type="scientific">Candidatus Kerfeldbacteria bacterium RIFOXYB2_FULL_38_14</name>
    <dbReference type="NCBI Taxonomy" id="1798547"/>
    <lineage>
        <taxon>Bacteria</taxon>
        <taxon>Candidatus Kerfeldiibacteriota</taxon>
    </lineage>
</organism>
<dbReference type="InterPro" id="IPR018365">
    <property type="entry name" value="Cell_cycle_FtsW-rel_CS"/>
</dbReference>
<gene>
    <name evidence="7" type="ORF">A2319_05660</name>
</gene>
<keyword evidence="4 6" id="KW-1133">Transmembrane helix</keyword>
<feature type="transmembrane region" description="Helical" evidence="6">
    <location>
        <begin position="105"/>
        <end position="131"/>
    </location>
</feature>
<evidence type="ECO:0000256" key="2">
    <source>
        <dbReference type="ARBA" id="ARBA00022692"/>
    </source>
</evidence>
<dbReference type="PANTHER" id="PTHR30474">
    <property type="entry name" value="CELL CYCLE PROTEIN"/>
    <property type="match status" value="1"/>
</dbReference>
<feature type="transmembrane region" description="Helical" evidence="6">
    <location>
        <begin position="49"/>
        <end position="68"/>
    </location>
</feature>
<reference evidence="7 8" key="1">
    <citation type="journal article" date="2016" name="Nat. Commun.">
        <title>Thousands of microbial genomes shed light on interconnected biogeochemical processes in an aquifer system.</title>
        <authorList>
            <person name="Anantharaman K."/>
            <person name="Brown C.T."/>
            <person name="Hug L.A."/>
            <person name="Sharon I."/>
            <person name="Castelle C.J."/>
            <person name="Probst A.J."/>
            <person name="Thomas B.C."/>
            <person name="Singh A."/>
            <person name="Wilkins M.J."/>
            <person name="Karaoz U."/>
            <person name="Brodie E.L."/>
            <person name="Williams K.H."/>
            <person name="Hubbard S.S."/>
            <person name="Banfield J.F."/>
        </authorList>
    </citation>
    <scope>NUCLEOTIDE SEQUENCE [LARGE SCALE GENOMIC DNA]</scope>
</reference>
<feature type="transmembrane region" description="Helical" evidence="6">
    <location>
        <begin position="338"/>
        <end position="359"/>
    </location>
</feature>
<feature type="transmembrane region" description="Helical" evidence="6">
    <location>
        <begin position="12"/>
        <end position="37"/>
    </location>
</feature>
<dbReference type="GO" id="GO:0008360">
    <property type="term" value="P:regulation of cell shape"/>
    <property type="evidence" value="ECO:0007669"/>
    <property type="project" value="UniProtKB-KW"/>
</dbReference>
<name>A0A1G2BBA4_9BACT</name>
<dbReference type="InterPro" id="IPR001182">
    <property type="entry name" value="FtsW/RodA"/>
</dbReference>
<evidence type="ECO:0000256" key="1">
    <source>
        <dbReference type="ARBA" id="ARBA00004141"/>
    </source>
</evidence>
<evidence type="ECO:0000256" key="3">
    <source>
        <dbReference type="ARBA" id="ARBA00022960"/>
    </source>
</evidence>
<dbReference type="GO" id="GO:0005886">
    <property type="term" value="C:plasma membrane"/>
    <property type="evidence" value="ECO:0007669"/>
    <property type="project" value="TreeGrafter"/>
</dbReference>
<dbReference type="GO" id="GO:0032153">
    <property type="term" value="C:cell division site"/>
    <property type="evidence" value="ECO:0007669"/>
    <property type="project" value="TreeGrafter"/>
</dbReference>
<protein>
    <recommendedName>
        <fullName evidence="9">Rod shape-determining protein RodA</fullName>
    </recommendedName>
</protein>
<feature type="transmembrane region" description="Helical" evidence="6">
    <location>
        <begin position="267"/>
        <end position="293"/>
    </location>
</feature>
<feature type="transmembrane region" description="Helical" evidence="6">
    <location>
        <begin position="80"/>
        <end position="99"/>
    </location>
</feature>